<dbReference type="InterPro" id="IPR012312">
    <property type="entry name" value="Hemerythrin-like"/>
</dbReference>
<accession>A0A399IZE1</accession>
<organism evidence="3 4">
    <name type="scientific">Pseudooceanicola sediminis</name>
    <dbReference type="NCBI Taxonomy" id="2211117"/>
    <lineage>
        <taxon>Bacteria</taxon>
        <taxon>Pseudomonadati</taxon>
        <taxon>Pseudomonadota</taxon>
        <taxon>Alphaproteobacteria</taxon>
        <taxon>Rhodobacterales</taxon>
        <taxon>Paracoccaceae</taxon>
        <taxon>Pseudooceanicola</taxon>
    </lineage>
</organism>
<feature type="domain" description="Hemerythrin-like" evidence="2">
    <location>
        <begin position="44"/>
        <end position="189"/>
    </location>
</feature>
<evidence type="ECO:0000313" key="4">
    <source>
        <dbReference type="Proteomes" id="UP000265848"/>
    </source>
</evidence>
<name>A0A399IZE1_9RHOB</name>
<evidence type="ECO:0000256" key="1">
    <source>
        <dbReference type="SAM" id="MobiDB-lite"/>
    </source>
</evidence>
<dbReference type="OrthoDB" id="9775082at2"/>
<dbReference type="PANTHER" id="PTHR38048">
    <property type="entry name" value="EXPRESSED PROTEIN"/>
    <property type="match status" value="1"/>
</dbReference>
<gene>
    <name evidence="3" type="ORF">DL237_16015</name>
</gene>
<dbReference type="InterPro" id="IPR053206">
    <property type="entry name" value="Dimeric_xanthone_biosynth"/>
</dbReference>
<dbReference type="Pfam" id="PF01814">
    <property type="entry name" value="Hemerythrin"/>
    <property type="match status" value="1"/>
</dbReference>
<proteinExistence type="predicted"/>
<comment type="caution">
    <text evidence="3">The sequence shown here is derived from an EMBL/GenBank/DDBJ whole genome shotgun (WGS) entry which is preliminary data.</text>
</comment>
<evidence type="ECO:0000313" key="3">
    <source>
        <dbReference type="EMBL" id="RII37639.1"/>
    </source>
</evidence>
<dbReference type="Proteomes" id="UP000265848">
    <property type="component" value="Unassembled WGS sequence"/>
</dbReference>
<evidence type="ECO:0000259" key="2">
    <source>
        <dbReference type="Pfam" id="PF01814"/>
    </source>
</evidence>
<dbReference type="PANTHER" id="PTHR38048:SF2">
    <property type="entry name" value="HEMERYTHRIN-LIKE DOMAIN-CONTAINING PROTEIN"/>
    <property type="match status" value="1"/>
</dbReference>
<reference evidence="3 4" key="1">
    <citation type="submission" date="2018-08" db="EMBL/GenBank/DDBJ databases">
        <title>Pseudooceanicola sediminis CY03 in the family Rhodobacteracea.</title>
        <authorList>
            <person name="Zhang Y.-J."/>
        </authorList>
    </citation>
    <scope>NUCLEOTIDE SEQUENCE [LARGE SCALE GENOMIC DNA]</scope>
    <source>
        <strain evidence="3 4">CY03</strain>
    </source>
</reference>
<protein>
    <submittedName>
        <fullName evidence="3">Hemerythrin domain-containing protein</fullName>
    </submittedName>
</protein>
<keyword evidence="4" id="KW-1185">Reference proteome</keyword>
<feature type="region of interest" description="Disordered" evidence="1">
    <location>
        <begin position="1"/>
        <end position="38"/>
    </location>
</feature>
<sequence>MTNSNSPGHAKAGSLTHDLDEAGRPHAPPIPGATDLHRRQGRHLAAIHRMHLRDIAEISGLVARIDSDTSAPGQLVDKVQALAVTRNIRTFGTLCGGECNRLLFHHDAEEQHVFPILEQRGSDGLRAVVAKLRQEHEVIHTLLEQLAIGARRVLSEPDASAYGDLRATFTALETALRSHFHYEETELEEALGVHDAL</sequence>
<dbReference type="AlphaFoldDB" id="A0A399IZE1"/>
<dbReference type="EMBL" id="QWJJ01000015">
    <property type="protein sequence ID" value="RII37639.1"/>
    <property type="molecule type" value="Genomic_DNA"/>
</dbReference>
<dbReference type="RefSeq" id="WP_119400101.1">
    <property type="nucleotide sequence ID" value="NZ_QWJJ01000015.1"/>
</dbReference>
<dbReference type="Gene3D" id="1.20.120.520">
    <property type="entry name" value="nmb1532 protein domain like"/>
    <property type="match status" value="1"/>
</dbReference>
<dbReference type="CDD" id="cd12108">
    <property type="entry name" value="Hr-like"/>
    <property type="match status" value="1"/>
</dbReference>